<feature type="transmembrane region" description="Helical" evidence="2">
    <location>
        <begin position="37"/>
        <end position="59"/>
    </location>
</feature>
<evidence type="ECO:0000313" key="5">
    <source>
        <dbReference type="EMBL" id="RLJ30424.1"/>
    </source>
</evidence>
<evidence type="ECO:0000313" key="6">
    <source>
        <dbReference type="Proteomes" id="UP000233767"/>
    </source>
</evidence>
<keyword evidence="2" id="KW-0472">Membrane</keyword>
<dbReference type="InterPro" id="IPR052173">
    <property type="entry name" value="Beta-lactam_resp_regulator"/>
</dbReference>
<feature type="transmembrane region" description="Helical" evidence="2">
    <location>
        <begin position="6"/>
        <end position="25"/>
    </location>
</feature>
<gene>
    <name evidence="4" type="ORF">B0G92_2216</name>
    <name evidence="5" type="ORF">CLV50_1834</name>
</gene>
<evidence type="ECO:0000313" key="7">
    <source>
        <dbReference type="Proteomes" id="UP000275027"/>
    </source>
</evidence>
<dbReference type="Proteomes" id="UP000233767">
    <property type="component" value="Unassembled WGS sequence"/>
</dbReference>
<keyword evidence="2" id="KW-1133">Transmembrane helix</keyword>
<evidence type="ECO:0000259" key="3">
    <source>
        <dbReference type="Pfam" id="PF05569"/>
    </source>
</evidence>
<evidence type="ECO:0000256" key="1">
    <source>
        <dbReference type="SAM" id="Coils"/>
    </source>
</evidence>
<name>A0A497UUU7_9FLAO</name>
<keyword evidence="1" id="KW-0175">Coiled coil</keyword>
<organism evidence="5 7">
    <name type="scientific">Flavobacterium lindanitolerans</name>
    <dbReference type="NCBI Taxonomy" id="428988"/>
    <lineage>
        <taxon>Bacteria</taxon>
        <taxon>Pseudomonadati</taxon>
        <taxon>Bacteroidota</taxon>
        <taxon>Flavobacteriia</taxon>
        <taxon>Flavobacteriales</taxon>
        <taxon>Flavobacteriaceae</taxon>
        <taxon>Flavobacterium</taxon>
    </lineage>
</organism>
<sequence length="573" mass="66016">MENFILYFAKASALLAVFFLAYYFLLRKETFFTANRWFLLAGIITSLLLPKIIFVKTIWVEPAATVNYAPIETAKEPIAFDAIPNAEAGLSSPLHTVSENSVITTEPLMVEEPAFEINWLYVIVGVYLIGMFFFLVKFIQDFWGLRKIFRNQTVELHGRFKFVDTDRIQSPFSFFNYIVYNSNHFKKEELENILEHEKVHSSQMHSADMILSQLFCIAFWFNPFAWLHKKAIVQNLEFIADSTALKAVPDRIIYQKTLLKVSAPHHCIPITNHFFQSLIKKRIVMLNTNQSKKRNSWKYAIVLPLLTVFMLQFQVETIAQEKEGGKVQEQQTSNYEVRVDKNSTDDYLKAQSKIFKNNHGIDLKFSKIKRNSDKEIVAIKTTYKDKNGNSGDSYLKGKEPIQPFLLSREDNKVVVSNVPAVYGSFNTPTVYGKFKNNSSPVALTYKTGMPAMPIPPVPPTMPNVPALPNAPTFPQLPAPPTPPNTEYDENSAEWKKFEEQIAKFEAEMDAKESDIAKYEQAMEKFAAQVEATYTKDVEKQMAEFEKKMKVYEKEMEVYAKQIETLMEKEERNR</sequence>
<dbReference type="Proteomes" id="UP000275027">
    <property type="component" value="Unassembled WGS sequence"/>
</dbReference>
<feature type="domain" description="Peptidase M56" evidence="3">
    <location>
        <begin position="176"/>
        <end position="286"/>
    </location>
</feature>
<dbReference type="Pfam" id="PF05569">
    <property type="entry name" value="Peptidase_M56"/>
    <property type="match status" value="1"/>
</dbReference>
<evidence type="ECO:0000313" key="4">
    <source>
        <dbReference type="EMBL" id="PKW20937.1"/>
    </source>
</evidence>
<feature type="transmembrane region" description="Helical" evidence="2">
    <location>
        <begin position="119"/>
        <end position="139"/>
    </location>
</feature>
<dbReference type="AlphaFoldDB" id="A0A497UUU7"/>
<dbReference type="CDD" id="cd07341">
    <property type="entry name" value="M56_BlaR1_MecR1_like"/>
    <property type="match status" value="1"/>
</dbReference>
<accession>A0A497UUU7</accession>
<dbReference type="InterPro" id="IPR008756">
    <property type="entry name" value="Peptidase_M56"/>
</dbReference>
<dbReference type="EMBL" id="RCCB01000011">
    <property type="protein sequence ID" value="RLJ30424.1"/>
    <property type="molecule type" value="Genomic_DNA"/>
</dbReference>
<comment type="caution">
    <text evidence="5">The sequence shown here is derived from an EMBL/GenBank/DDBJ whole genome shotgun (WGS) entry which is preliminary data.</text>
</comment>
<reference evidence="4 6" key="1">
    <citation type="submission" date="2017-12" db="EMBL/GenBank/DDBJ databases">
        <title>Genomic Encyclopedia of Type Strains, Phase III (KMG-III): the genomes of soil and plant-associated and newly described type strains.</title>
        <authorList>
            <person name="Whitman W."/>
        </authorList>
    </citation>
    <scope>NUCLEOTIDE SEQUENCE [LARGE SCALE GENOMIC DNA]</scope>
    <source>
        <strain evidence="4 6">IP-10</strain>
    </source>
</reference>
<dbReference type="RefSeq" id="WP_101472217.1">
    <property type="nucleotide sequence ID" value="NZ_PJND01000008.1"/>
</dbReference>
<dbReference type="PANTHER" id="PTHR34978:SF3">
    <property type="entry name" value="SLR0241 PROTEIN"/>
    <property type="match status" value="1"/>
</dbReference>
<feature type="coiled-coil region" evidence="1">
    <location>
        <begin position="487"/>
        <end position="568"/>
    </location>
</feature>
<dbReference type="PANTHER" id="PTHR34978">
    <property type="entry name" value="POSSIBLE SENSOR-TRANSDUCER PROTEIN BLAR"/>
    <property type="match status" value="1"/>
</dbReference>
<keyword evidence="6" id="KW-1185">Reference proteome</keyword>
<evidence type="ECO:0000256" key="2">
    <source>
        <dbReference type="SAM" id="Phobius"/>
    </source>
</evidence>
<dbReference type="EMBL" id="PJND01000008">
    <property type="protein sequence ID" value="PKW20937.1"/>
    <property type="molecule type" value="Genomic_DNA"/>
</dbReference>
<reference evidence="5 7" key="2">
    <citation type="submission" date="2018-10" db="EMBL/GenBank/DDBJ databases">
        <title>Genomic Encyclopedia of Archaeal and Bacterial Type Strains, Phase II (KMG-II): from individual species to whole genera.</title>
        <authorList>
            <person name="Goeker M."/>
        </authorList>
    </citation>
    <scope>NUCLEOTIDE SEQUENCE [LARGE SCALE GENOMIC DNA]</scope>
    <source>
        <strain evidence="5 7">DSM 21886</strain>
    </source>
</reference>
<proteinExistence type="predicted"/>
<protein>
    <submittedName>
        <fullName evidence="5">Beta-lactamase regulating signal transducer with metallopeptidase domain</fullName>
    </submittedName>
</protein>
<keyword evidence="2" id="KW-0812">Transmembrane</keyword>